<dbReference type="EMBL" id="SVNY01000003">
    <property type="protein sequence ID" value="MBE6833390.1"/>
    <property type="molecule type" value="Genomic_DNA"/>
</dbReference>
<feature type="transmembrane region" description="Helical" evidence="8">
    <location>
        <begin position="278"/>
        <end position="297"/>
    </location>
</feature>
<dbReference type="InterPro" id="IPR001851">
    <property type="entry name" value="ABC_transp_permease"/>
</dbReference>
<keyword evidence="7 8" id="KW-0472">Membrane</keyword>
<evidence type="ECO:0000313" key="9">
    <source>
        <dbReference type="EMBL" id="MBE6833390.1"/>
    </source>
</evidence>
<keyword evidence="5 8" id="KW-0812">Transmembrane</keyword>
<protein>
    <submittedName>
        <fullName evidence="9">ABC transporter permease</fullName>
    </submittedName>
</protein>
<keyword evidence="6 8" id="KW-1133">Transmembrane helix</keyword>
<keyword evidence="3" id="KW-1003">Cell membrane</keyword>
<feature type="transmembrane region" description="Helical" evidence="8">
    <location>
        <begin position="70"/>
        <end position="98"/>
    </location>
</feature>
<comment type="subcellular location">
    <subcellularLocation>
        <location evidence="1">Cell membrane</location>
        <topology evidence="1">Multi-pass membrane protein</topology>
    </subcellularLocation>
</comment>
<evidence type="ECO:0000256" key="2">
    <source>
        <dbReference type="ARBA" id="ARBA00022448"/>
    </source>
</evidence>
<feature type="transmembrane region" description="Helical" evidence="8">
    <location>
        <begin position="172"/>
        <end position="193"/>
    </location>
</feature>
<dbReference type="CDD" id="cd06579">
    <property type="entry name" value="TM_PBP1_transp_AraH_like"/>
    <property type="match status" value="1"/>
</dbReference>
<gene>
    <name evidence="9" type="ORF">E7512_07405</name>
</gene>
<sequence>MNHSASEDLKLRGAFMGKDRASALFKKYIALVVLLLLILISSTISDAFFTQKNLSNLLRQLSGTTIVSMGMLLVILTGGIDLSVGSVVALSGVLFAYFATFTSLPVALLLTFFFAALCGMVSGYFSSFQNMAPFVVTLAMMSAARGIAYIVSRGTPIPIQSRAVSIFGQGSLYSIPFPVITALLVFVVIAFLLRYTSFGRFVQAIGSNETAVRLSGIRVNYYKWMVYTVSGFLCALAGIISDGRTGVGSPTIGSGMEMDAIAACVIGGASLSGGRGTAINTLVGVLILGLIGNIMNLMNVAGYPQQVIKGIIIIVAVWLQGNRRKN</sequence>
<evidence type="ECO:0000256" key="8">
    <source>
        <dbReference type="SAM" id="Phobius"/>
    </source>
</evidence>
<keyword evidence="2" id="KW-0813">Transport</keyword>
<evidence type="ECO:0000256" key="3">
    <source>
        <dbReference type="ARBA" id="ARBA00022475"/>
    </source>
</evidence>
<feature type="transmembrane region" description="Helical" evidence="8">
    <location>
        <begin position="303"/>
        <end position="321"/>
    </location>
</feature>
<dbReference type="Proteomes" id="UP000754750">
    <property type="component" value="Unassembled WGS sequence"/>
</dbReference>
<dbReference type="GO" id="GO:0022857">
    <property type="term" value="F:transmembrane transporter activity"/>
    <property type="evidence" value="ECO:0007669"/>
    <property type="project" value="InterPro"/>
</dbReference>
<dbReference type="PANTHER" id="PTHR32196">
    <property type="entry name" value="ABC TRANSPORTER PERMEASE PROTEIN YPHD-RELATED-RELATED"/>
    <property type="match status" value="1"/>
</dbReference>
<feature type="transmembrane region" description="Helical" evidence="8">
    <location>
        <begin position="104"/>
        <end position="125"/>
    </location>
</feature>
<accession>A0A928KRU0</accession>
<name>A0A928KRU0_9FIRM</name>
<proteinExistence type="predicted"/>
<dbReference type="RefSeq" id="WP_020072659.1">
    <property type="nucleotide sequence ID" value="NZ_JBKWRC010000002.1"/>
</dbReference>
<feature type="transmembrane region" description="Helical" evidence="8">
    <location>
        <begin position="28"/>
        <end position="49"/>
    </location>
</feature>
<evidence type="ECO:0000256" key="4">
    <source>
        <dbReference type="ARBA" id="ARBA00022519"/>
    </source>
</evidence>
<evidence type="ECO:0000256" key="6">
    <source>
        <dbReference type="ARBA" id="ARBA00022989"/>
    </source>
</evidence>
<evidence type="ECO:0000256" key="5">
    <source>
        <dbReference type="ARBA" id="ARBA00022692"/>
    </source>
</evidence>
<evidence type="ECO:0000256" key="7">
    <source>
        <dbReference type="ARBA" id="ARBA00023136"/>
    </source>
</evidence>
<dbReference type="GO" id="GO:0005886">
    <property type="term" value="C:plasma membrane"/>
    <property type="evidence" value="ECO:0007669"/>
    <property type="project" value="UniProtKB-SubCell"/>
</dbReference>
<dbReference type="AlphaFoldDB" id="A0A928KRU0"/>
<dbReference type="Pfam" id="PF02653">
    <property type="entry name" value="BPD_transp_2"/>
    <property type="match status" value="1"/>
</dbReference>
<evidence type="ECO:0000256" key="1">
    <source>
        <dbReference type="ARBA" id="ARBA00004651"/>
    </source>
</evidence>
<reference evidence="9" key="1">
    <citation type="submission" date="2019-04" db="EMBL/GenBank/DDBJ databases">
        <title>Evolution of Biomass-Degrading Anaerobic Consortia Revealed by Metagenomics.</title>
        <authorList>
            <person name="Peng X."/>
        </authorList>
    </citation>
    <scope>NUCLEOTIDE SEQUENCE</scope>
    <source>
        <strain evidence="9">SIG551</strain>
    </source>
</reference>
<comment type="caution">
    <text evidence="9">The sequence shown here is derived from an EMBL/GenBank/DDBJ whole genome shotgun (WGS) entry which is preliminary data.</text>
</comment>
<dbReference type="PANTHER" id="PTHR32196:SF21">
    <property type="entry name" value="ABC TRANSPORTER PERMEASE PROTEIN YPHD-RELATED"/>
    <property type="match status" value="1"/>
</dbReference>
<feature type="transmembrane region" description="Helical" evidence="8">
    <location>
        <begin position="132"/>
        <end position="152"/>
    </location>
</feature>
<feature type="transmembrane region" description="Helical" evidence="8">
    <location>
        <begin position="221"/>
        <end position="240"/>
    </location>
</feature>
<evidence type="ECO:0000313" key="10">
    <source>
        <dbReference type="Proteomes" id="UP000754750"/>
    </source>
</evidence>
<keyword evidence="4" id="KW-0997">Cell inner membrane</keyword>
<organism evidence="9 10">
    <name type="scientific">Faecalispora sporosphaeroides</name>
    <dbReference type="NCBI Taxonomy" id="1549"/>
    <lineage>
        <taxon>Bacteria</taxon>
        <taxon>Bacillati</taxon>
        <taxon>Bacillota</taxon>
        <taxon>Clostridia</taxon>
        <taxon>Eubacteriales</taxon>
        <taxon>Oscillospiraceae</taxon>
        <taxon>Faecalispora</taxon>
    </lineage>
</organism>